<dbReference type="PROSITE" id="PS01008">
    <property type="entry name" value="DNAA"/>
    <property type="match status" value="1"/>
</dbReference>
<evidence type="ECO:0000256" key="7">
    <source>
        <dbReference type="ARBA" id="ARBA00023125"/>
    </source>
</evidence>
<dbReference type="Proteomes" id="UP000773614">
    <property type="component" value="Unassembled WGS sequence"/>
</dbReference>
<evidence type="ECO:0000256" key="5">
    <source>
        <dbReference type="ARBA" id="ARBA00022840"/>
    </source>
</evidence>
<organism evidence="14 15">
    <name type="scientific">Propylenella binzhouense</name>
    <dbReference type="NCBI Taxonomy" id="2555902"/>
    <lineage>
        <taxon>Bacteria</taxon>
        <taxon>Pseudomonadati</taxon>
        <taxon>Pseudomonadota</taxon>
        <taxon>Alphaproteobacteria</taxon>
        <taxon>Hyphomicrobiales</taxon>
        <taxon>Propylenellaceae</taxon>
        <taxon>Propylenella</taxon>
    </lineage>
</organism>
<dbReference type="CDD" id="cd06571">
    <property type="entry name" value="Bac_DnaA_C"/>
    <property type="match status" value="1"/>
</dbReference>
<dbReference type="GO" id="GO:0003688">
    <property type="term" value="F:DNA replication origin binding"/>
    <property type="evidence" value="ECO:0007669"/>
    <property type="project" value="UniProtKB-UniRule"/>
</dbReference>
<keyword evidence="7 8" id="KW-0238">DNA-binding</keyword>
<feature type="binding site" evidence="8">
    <location>
        <position position="201"/>
    </location>
    <ligand>
        <name>ATP</name>
        <dbReference type="ChEBI" id="CHEBI:30616"/>
    </ligand>
</feature>
<dbReference type="InterPro" id="IPR013317">
    <property type="entry name" value="DnaA_dom"/>
</dbReference>
<feature type="region of interest" description="Domain IV, binds dsDNA" evidence="8">
    <location>
        <begin position="375"/>
        <end position="495"/>
    </location>
</feature>
<dbReference type="CDD" id="cd00009">
    <property type="entry name" value="AAA"/>
    <property type="match status" value="1"/>
</dbReference>
<comment type="caution">
    <text evidence="14">The sequence shown here is derived from an EMBL/GenBank/DDBJ whole genome shotgun (WGS) entry which is preliminary data.</text>
</comment>
<dbReference type="InterPro" id="IPR018312">
    <property type="entry name" value="Chromosome_initiator_DnaA_CS"/>
</dbReference>
<evidence type="ECO:0000256" key="1">
    <source>
        <dbReference type="ARBA" id="ARBA00006583"/>
    </source>
</evidence>
<evidence type="ECO:0000256" key="11">
    <source>
        <dbReference type="RuleBase" id="RU004227"/>
    </source>
</evidence>
<feature type="binding site" evidence="8">
    <location>
        <position position="202"/>
    </location>
    <ligand>
        <name>ATP</name>
        <dbReference type="ChEBI" id="CHEBI:30616"/>
    </ligand>
</feature>
<dbReference type="PANTHER" id="PTHR30050:SF2">
    <property type="entry name" value="CHROMOSOMAL REPLICATION INITIATOR PROTEIN DNAA"/>
    <property type="match status" value="1"/>
</dbReference>
<dbReference type="Gene3D" id="3.30.300.180">
    <property type="match status" value="1"/>
</dbReference>
<feature type="domain" description="Chromosomal replication initiator DnaA C-terminal" evidence="13">
    <location>
        <begin position="403"/>
        <end position="472"/>
    </location>
</feature>
<dbReference type="GO" id="GO:0006275">
    <property type="term" value="P:regulation of DNA replication"/>
    <property type="evidence" value="ECO:0007669"/>
    <property type="project" value="UniProtKB-UniRule"/>
</dbReference>
<dbReference type="GO" id="GO:0005737">
    <property type="term" value="C:cytoplasm"/>
    <property type="evidence" value="ECO:0007669"/>
    <property type="project" value="UniProtKB-SubCell"/>
</dbReference>
<dbReference type="GO" id="GO:0005524">
    <property type="term" value="F:ATP binding"/>
    <property type="evidence" value="ECO:0007669"/>
    <property type="project" value="UniProtKB-UniRule"/>
</dbReference>
<dbReference type="InterPro" id="IPR013159">
    <property type="entry name" value="DnaA_C"/>
</dbReference>
<dbReference type="InterPro" id="IPR010921">
    <property type="entry name" value="Trp_repressor/repl_initiator"/>
</dbReference>
<evidence type="ECO:0000259" key="12">
    <source>
        <dbReference type="SMART" id="SM00382"/>
    </source>
</evidence>
<dbReference type="SUPFAM" id="SSF48295">
    <property type="entry name" value="TrpR-like"/>
    <property type="match status" value="1"/>
</dbReference>
<comment type="function">
    <text evidence="8 10">Plays an essential role in the initiation and regulation of chromosomal replication. ATP-DnaA binds to the origin of replication (oriC) to initiate formation of the DNA replication initiation complex once per cell cycle. Binds the DnaA box (a 9 base pair repeat at the origin) and separates the double-stranded (ds)DNA. Forms a right-handed helical filament on oriC DNA; dsDNA binds to the exterior of the filament while single-stranded (ss)DNA is stabiized in the filament's interior. The ATP-DnaA-oriC complex binds and stabilizes one strand of the AT-rich DNA unwinding element (DUE), permitting loading of DNA polymerase. After initiation quickly degrades to an ADP-DnaA complex that is not apt for DNA replication. Binds acidic phospholipids.</text>
</comment>
<dbReference type="Gene3D" id="1.10.1750.10">
    <property type="match status" value="1"/>
</dbReference>
<dbReference type="InterPro" id="IPR038454">
    <property type="entry name" value="DnaA_N_sf"/>
</dbReference>
<protein>
    <recommendedName>
        <fullName evidence="8 9">Chromosomal replication initiator protein DnaA</fullName>
    </recommendedName>
</protein>
<gene>
    <name evidence="8 14" type="primary">dnaA</name>
    <name evidence="14" type="ORF">E4O86_16615</name>
</gene>
<dbReference type="InterPro" id="IPR001957">
    <property type="entry name" value="Chromosome_initiator_DnaA"/>
</dbReference>
<evidence type="ECO:0000256" key="10">
    <source>
        <dbReference type="RuleBase" id="RU000577"/>
    </source>
</evidence>
<dbReference type="Pfam" id="PF08299">
    <property type="entry name" value="Bac_DnaA_C"/>
    <property type="match status" value="1"/>
</dbReference>
<keyword evidence="5 8" id="KW-0067">ATP-binding</keyword>
<evidence type="ECO:0000313" key="14">
    <source>
        <dbReference type="EMBL" id="MYZ49334.1"/>
    </source>
</evidence>
<dbReference type="Gene3D" id="3.40.50.300">
    <property type="entry name" value="P-loop containing nucleotide triphosphate hydrolases"/>
    <property type="match status" value="1"/>
</dbReference>
<name>A0A964T7Q2_9HYPH</name>
<comment type="subcellular location">
    <subcellularLocation>
        <location evidence="8">Cytoplasm</location>
    </subcellularLocation>
</comment>
<dbReference type="SMART" id="SM00760">
    <property type="entry name" value="Bac_DnaA_C"/>
    <property type="match status" value="1"/>
</dbReference>
<dbReference type="OrthoDB" id="9807019at2"/>
<feature type="region of interest" description="Domain I, interacts with DnaA modulators" evidence="8">
    <location>
        <begin position="1"/>
        <end position="127"/>
    </location>
</feature>
<dbReference type="GO" id="GO:0008289">
    <property type="term" value="F:lipid binding"/>
    <property type="evidence" value="ECO:0007669"/>
    <property type="project" value="UniProtKB-KW"/>
</dbReference>
<evidence type="ECO:0000256" key="2">
    <source>
        <dbReference type="ARBA" id="ARBA00022490"/>
    </source>
</evidence>
<dbReference type="Pfam" id="PF00308">
    <property type="entry name" value="Bac_DnaA"/>
    <property type="match status" value="1"/>
</dbReference>
<dbReference type="InterPro" id="IPR003593">
    <property type="entry name" value="AAA+_ATPase"/>
</dbReference>
<comment type="domain">
    <text evidence="8">Domain I is involved in oligomerization and binding regulators, domain II is flexibile and of varying length in different bacteria, domain III forms the AAA+ region, while domain IV binds dsDNA.</text>
</comment>
<evidence type="ECO:0000256" key="4">
    <source>
        <dbReference type="ARBA" id="ARBA00022741"/>
    </source>
</evidence>
<accession>A0A964T7Q2</accession>
<comment type="similarity">
    <text evidence="1 8 11">Belongs to the DnaA family.</text>
</comment>
<keyword evidence="15" id="KW-1185">Reference proteome</keyword>
<dbReference type="InterPro" id="IPR020591">
    <property type="entry name" value="Chromosome_initiator_DnaA-like"/>
</dbReference>
<dbReference type="AlphaFoldDB" id="A0A964T7Q2"/>
<dbReference type="InterPro" id="IPR024633">
    <property type="entry name" value="DnaA_N_dom"/>
</dbReference>
<dbReference type="Pfam" id="PF11638">
    <property type="entry name" value="DnaA_N"/>
    <property type="match status" value="1"/>
</dbReference>
<dbReference type="Gene3D" id="1.10.8.60">
    <property type="match status" value="1"/>
</dbReference>
<feature type="binding site" evidence="8">
    <location>
        <position position="198"/>
    </location>
    <ligand>
        <name>ATP</name>
        <dbReference type="ChEBI" id="CHEBI:30616"/>
    </ligand>
</feature>
<evidence type="ECO:0000313" key="15">
    <source>
        <dbReference type="Proteomes" id="UP000773614"/>
    </source>
</evidence>
<proteinExistence type="inferred from homology"/>
<evidence type="ECO:0000256" key="3">
    <source>
        <dbReference type="ARBA" id="ARBA00022705"/>
    </source>
</evidence>
<dbReference type="GO" id="GO:0006270">
    <property type="term" value="P:DNA replication initiation"/>
    <property type="evidence" value="ECO:0007669"/>
    <property type="project" value="UniProtKB-UniRule"/>
</dbReference>
<dbReference type="InterPro" id="IPR027417">
    <property type="entry name" value="P-loop_NTPase"/>
</dbReference>
<dbReference type="PANTHER" id="PTHR30050">
    <property type="entry name" value="CHROMOSOMAL REPLICATION INITIATOR PROTEIN DNAA"/>
    <property type="match status" value="1"/>
</dbReference>
<feature type="binding site" evidence="8">
    <location>
        <position position="200"/>
    </location>
    <ligand>
        <name>ATP</name>
        <dbReference type="ChEBI" id="CHEBI:30616"/>
    </ligand>
</feature>
<sequence>MNRICGGIGMLNGAAREETSAIGSRESAIEGNPVGHPAWARVRSRLRAELGEDVFTSWFARVDFQAMSGGVVRLSAPTVFLKGWIKSHYGDRLLQLWQEEDASVLRVDVVQRSALRVVTAEEEAPAAPAPLPRQAAEAPSEAVGDRFAGSPLDPRLTFASFCEGRSNDVVYRAARAVALSPEGSSPAYNPLYVHAGVGLGKSHLLQAIAHEARTIDPRRRTLYLTVERFTQQFVAAMRERTTIDYKERLRAIDILLIDDMQFLTGKTVQQEFCHMLNALLDSAKQVVVAADRPPSELDGIDERVRSRLKGGVVVGIAAPDFDLRRRILETRLAAARERNPALVIADPVLDYVARAVPTNGRDLDGALNRLICRAEFSDLPITVAVAEVAIADLVGLREPKRIRIEDIQKVVSSHFNVSKTDLLSARRTRAIVRPRQIAMYLAKTMTTRSFPEIGKRFGGRDHTTVLHAVRKVEELASGDDTLAQEIELLKRMLQD</sequence>
<dbReference type="HAMAP" id="MF_00377">
    <property type="entry name" value="DnaA_bact"/>
    <property type="match status" value="1"/>
</dbReference>
<dbReference type="SUPFAM" id="SSF52540">
    <property type="entry name" value="P-loop containing nucleoside triphosphate hydrolases"/>
    <property type="match status" value="1"/>
</dbReference>
<comment type="subunit">
    <text evidence="8">Oligomerizes as a right-handed, spiral filament on DNA at oriC.</text>
</comment>
<evidence type="ECO:0000256" key="9">
    <source>
        <dbReference type="NCBIfam" id="TIGR00362"/>
    </source>
</evidence>
<keyword evidence="3 8" id="KW-0235">DNA replication</keyword>
<evidence type="ECO:0000259" key="13">
    <source>
        <dbReference type="SMART" id="SM00760"/>
    </source>
</evidence>
<dbReference type="NCBIfam" id="TIGR00362">
    <property type="entry name" value="DnaA"/>
    <property type="match status" value="1"/>
</dbReference>
<evidence type="ECO:0000256" key="8">
    <source>
        <dbReference type="HAMAP-Rule" id="MF_00377"/>
    </source>
</evidence>
<dbReference type="GO" id="GO:0005886">
    <property type="term" value="C:plasma membrane"/>
    <property type="evidence" value="ECO:0007669"/>
    <property type="project" value="TreeGrafter"/>
</dbReference>
<dbReference type="EMBL" id="SPKJ01000069">
    <property type="protein sequence ID" value="MYZ49334.1"/>
    <property type="molecule type" value="Genomic_DNA"/>
</dbReference>
<dbReference type="SMART" id="SM00382">
    <property type="entry name" value="AAA"/>
    <property type="match status" value="1"/>
</dbReference>
<feature type="domain" description="AAA+ ATPase" evidence="12">
    <location>
        <begin position="187"/>
        <end position="338"/>
    </location>
</feature>
<reference evidence="14" key="1">
    <citation type="submission" date="2019-03" db="EMBL/GenBank/DDBJ databases">
        <title>Afifella sp. nov., isolated from activated sludge.</title>
        <authorList>
            <person name="Li Q."/>
            <person name="Liu Y."/>
        </authorList>
    </citation>
    <scope>NUCLEOTIDE SEQUENCE</scope>
    <source>
        <strain evidence="14">L72</strain>
    </source>
</reference>
<keyword evidence="2 8" id="KW-0963">Cytoplasm</keyword>
<evidence type="ECO:0000256" key="6">
    <source>
        <dbReference type="ARBA" id="ARBA00023121"/>
    </source>
</evidence>
<dbReference type="FunFam" id="1.10.1750.10:FF:000002">
    <property type="entry name" value="Chromosomal replication initiator protein DnaA"/>
    <property type="match status" value="1"/>
</dbReference>
<keyword evidence="4 8" id="KW-0547">Nucleotide-binding</keyword>
<dbReference type="PRINTS" id="PR00051">
    <property type="entry name" value="DNAA"/>
</dbReference>
<comment type="caution">
    <text evidence="8">Lacks conserved residue(s) required for the propagation of feature annotation.</text>
</comment>
<keyword evidence="6 8" id="KW-0446">Lipid-binding</keyword>